<dbReference type="RefSeq" id="WP_235225579.1">
    <property type="nucleotide sequence ID" value="NZ_JAKGAQ010000002.1"/>
</dbReference>
<proteinExistence type="predicted"/>
<evidence type="ECO:0000313" key="3">
    <source>
        <dbReference type="Proteomes" id="UP001200557"/>
    </source>
</evidence>
<keyword evidence="3" id="KW-1185">Reference proteome</keyword>
<reference evidence="2 3" key="1">
    <citation type="submission" date="2022-01" db="EMBL/GenBank/DDBJ databases">
        <title>Octadecabacter sp. nov., isolated from a marine alga.</title>
        <authorList>
            <person name="Jin M.S."/>
            <person name="Kim H.M."/>
            <person name="Han D.M."/>
            <person name="Jung J.J."/>
            <person name="Jeon C.O."/>
        </authorList>
    </citation>
    <scope>NUCLEOTIDE SEQUENCE [LARGE SCALE GENOMIC DNA]</scope>
    <source>
        <strain evidence="2 3">G9-8</strain>
    </source>
</reference>
<keyword evidence="1" id="KW-1133">Transmembrane helix</keyword>
<keyword evidence="1" id="KW-0812">Transmembrane</keyword>
<feature type="transmembrane region" description="Helical" evidence="1">
    <location>
        <begin position="41"/>
        <end position="60"/>
    </location>
</feature>
<dbReference type="Proteomes" id="UP001200557">
    <property type="component" value="Unassembled WGS sequence"/>
</dbReference>
<organism evidence="2 3">
    <name type="scientific">Octadecabacter dasysiphoniae</name>
    <dbReference type="NCBI Taxonomy" id="2909341"/>
    <lineage>
        <taxon>Bacteria</taxon>
        <taxon>Pseudomonadati</taxon>
        <taxon>Pseudomonadota</taxon>
        <taxon>Alphaproteobacteria</taxon>
        <taxon>Rhodobacterales</taxon>
        <taxon>Roseobacteraceae</taxon>
        <taxon>Octadecabacter</taxon>
    </lineage>
</organism>
<sequence>MNWDALTKRLARTGGLAFMIAGGILCGQAISQALDGVPDATLDAAIYAAMFSFGGMIFFWSRRPPKD</sequence>
<accession>A0ABS9CVQ1</accession>
<protein>
    <submittedName>
        <fullName evidence="2">Uncharacterized protein</fullName>
    </submittedName>
</protein>
<evidence type="ECO:0000256" key="1">
    <source>
        <dbReference type="SAM" id="Phobius"/>
    </source>
</evidence>
<dbReference type="EMBL" id="JAKGAQ010000002">
    <property type="protein sequence ID" value="MCF2871309.1"/>
    <property type="molecule type" value="Genomic_DNA"/>
</dbReference>
<name>A0ABS9CVQ1_9RHOB</name>
<evidence type="ECO:0000313" key="2">
    <source>
        <dbReference type="EMBL" id="MCF2871309.1"/>
    </source>
</evidence>
<keyword evidence="1" id="KW-0472">Membrane</keyword>
<comment type="caution">
    <text evidence="2">The sequence shown here is derived from an EMBL/GenBank/DDBJ whole genome shotgun (WGS) entry which is preliminary data.</text>
</comment>
<gene>
    <name evidence="2" type="ORF">L0664_09565</name>
</gene>